<sequence length="106" mass="11789">MDAFFAWDVNSKSPLPAILADTLLSSHGDVPRSFEELLQNPSPTTLNFRMEGQVGTLGRQQFILGLPLVPTRSSPHQMWRLSERTCRPQILPGPLIKPKIAHSEDG</sequence>
<dbReference type="Gramene" id="rna-AYBTSS11_LOCUS22458">
    <property type="protein sequence ID" value="CAJ1969817.1"/>
    <property type="gene ID" value="gene-AYBTSS11_LOCUS22458"/>
</dbReference>
<dbReference type="AlphaFoldDB" id="A0AA86ST96"/>
<reference evidence="1" key="1">
    <citation type="submission" date="2023-10" db="EMBL/GenBank/DDBJ databases">
        <authorList>
            <person name="Domelevo Entfellner J.-B."/>
        </authorList>
    </citation>
    <scope>NUCLEOTIDE SEQUENCE</scope>
</reference>
<evidence type="ECO:0000313" key="1">
    <source>
        <dbReference type="EMBL" id="CAJ1969817.1"/>
    </source>
</evidence>
<evidence type="ECO:0000313" key="2">
    <source>
        <dbReference type="Proteomes" id="UP001189624"/>
    </source>
</evidence>
<dbReference type="EMBL" id="OY731404">
    <property type="protein sequence ID" value="CAJ1969817.1"/>
    <property type="molecule type" value="Genomic_DNA"/>
</dbReference>
<accession>A0AA86ST96</accession>
<protein>
    <submittedName>
        <fullName evidence="1">Uncharacterized protein</fullName>
    </submittedName>
</protein>
<gene>
    <name evidence="1" type="ORF">AYBTSS11_LOCUS22458</name>
</gene>
<keyword evidence="2" id="KW-1185">Reference proteome</keyword>
<organism evidence="1 2">
    <name type="scientific">Sphenostylis stenocarpa</name>
    <dbReference type="NCBI Taxonomy" id="92480"/>
    <lineage>
        <taxon>Eukaryota</taxon>
        <taxon>Viridiplantae</taxon>
        <taxon>Streptophyta</taxon>
        <taxon>Embryophyta</taxon>
        <taxon>Tracheophyta</taxon>
        <taxon>Spermatophyta</taxon>
        <taxon>Magnoliopsida</taxon>
        <taxon>eudicotyledons</taxon>
        <taxon>Gunneridae</taxon>
        <taxon>Pentapetalae</taxon>
        <taxon>rosids</taxon>
        <taxon>fabids</taxon>
        <taxon>Fabales</taxon>
        <taxon>Fabaceae</taxon>
        <taxon>Papilionoideae</taxon>
        <taxon>50 kb inversion clade</taxon>
        <taxon>NPAAA clade</taxon>
        <taxon>indigoferoid/millettioid clade</taxon>
        <taxon>Phaseoleae</taxon>
        <taxon>Sphenostylis</taxon>
    </lineage>
</organism>
<dbReference type="Proteomes" id="UP001189624">
    <property type="component" value="Chromosome 7"/>
</dbReference>
<name>A0AA86ST96_9FABA</name>
<proteinExistence type="predicted"/>